<comment type="caution">
    <text evidence="3">Lacks conserved residue(s) required for the propagation of feature annotation.</text>
</comment>
<proteinExistence type="inferred from homology"/>
<dbReference type="InterPro" id="IPR026591">
    <property type="entry name" value="Sirtuin_cat_small_dom_sf"/>
</dbReference>
<evidence type="ECO:0000256" key="1">
    <source>
        <dbReference type="ARBA" id="ARBA00022679"/>
    </source>
</evidence>
<comment type="cofactor">
    <cofactor evidence="3">
        <name>Zn(2+)</name>
        <dbReference type="ChEBI" id="CHEBI:29105"/>
    </cofactor>
    <text evidence="3">Binds 1 zinc ion per subunit.</text>
</comment>
<comment type="catalytic activity">
    <reaction evidence="3">
        <text>N(6)-succinyl-L-lysyl-[protein] + NAD(+) + H2O = 2''-O-succinyl-ADP-D-ribose + nicotinamide + L-lysyl-[protein]</text>
        <dbReference type="Rhea" id="RHEA:47668"/>
        <dbReference type="Rhea" id="RHEA-COMP:9752"/>
        <dbReference type="Rhea" id="RHEA-COMP:11877"/>
        <dbReference type="ChEBI" id="CHEBI:15377"/>
        <dbReference type="ChEBI" id="CHEBI:17154"/>
        <dbReference type="ChEBI" id="CHEBI:29969"/>
        <dbReference type="ChEBI" id="CHEBI:57540"/>
        <dbReference type="ChEBI" id="CHEBI:87830"/>
        <dbReference type="ChEBI" id="CHEBI:87832"/>
    </reaction>
</comment>
<keyword evidence="3 4" id="KW-0862">Zinc</keyword>
<feature type="domain" description="Deacetylase sirtuin-type" evidence="5">
    <location>
        <begin position="1"/>
        <end position="246"/>
    </location>
</feature>
<dbReference type="GO" id="GO:0008270">
    <property type="term" value="F:zinc ion binding"/>
    <property type="evidence" value="ECO:0007669"/>
    <property type="project" value="UniProtKB-UniRule"/>
</dbReference>
<dbReference type="SUPFAM" id="SSF52467">
    <property type="entry name" value="DHS-like NAD/FAD-binding domain"/>
    <property type="match status" value="1"/>
</dbReference>
<dbReference type="InterPro" id="IPR050134">
    <property type="entry name" value="NAD-dep_sirtuin_deacylases"/>
</dbReference>
<dbReference type="PROSITE" id="PS50305">
    <property type="entry name" value="SIRTUIN"/>
    <property type="match status" value="1"/>
</dbReference>
<dbReference type="AlphaFoldDB" id="A0A4R9LXJ8"/>
<name>A0A4R9LXJ8_9LEPT</name>
<dbReference type="HAMAP" id="MF_01121">
    <property type="entry name" value="Sirtuin_ClassIII"/>
    <property type="match status" value="1"/>
</dbReference>
<keyword evidence="3" id="KW-0963">Cytoplasm</keyword>
<evidence type="ECO:0000313" key="6">
    <source>
        <dbReference type="EMBL" id="TGN19043.1"/>
    </source>
</evidence>
<comment type="subcellular location">
    <subcellularLocation>
        <location evidence="3">Cytoplasm</location>
    </subcellularLocation>
</comment>
<comment type="similarity">
    <text evidence="3">Belongs to the sirtuin family. Class III subfamily.</text>
</comment>
<dbReference type="Gene3D" id="3.30.1600.10">
    <property type="entry name" value="SIR2/SIRT2 'Small Domain"/>
    <property type="match status" value="1"/>
</dbReference>
<dbReference type="Gene3D" id="3.40.50.1220">
    <property type="entry name" value="TPP-binding domain"/>
    <property type="match status" value="1"/>
</dbReference>
<protein>
    <recommendedName>
        <fullName evidence="3">NAD-dependent protein deacylase</fullName>
        <ecNumber evidence="3">2.3.1.286</ecNumber>
    </recommendedName>
    <alternativeName>
        <fullName evidence="3">Regulatory protein SIR2 homolog</fullName>
    </alternativeName>
</protein>
<comment type="domain">
    <text evidence="3">2 residues (Tyr-69 and Arg-72) present in a large hydrophobic pocket are probably involved in substrate specificity. They are important for desuccinylation activity, but dispensable for deacetylation activity.</text>
</comment>
<feature type="binding site" evidence="3">
    <location>
        <begin position="213"/>
        <end position="215"/>
    </location>
    <ligand>
        <name>NAD(+)</name>
        <dbReference type="ChEBI" id="CHEBI:57540"/>
    </ligand>
</feature>
<feature type="binding site" evidence="3">
    <location>
        <position position="72"/>
    </location>
    <ligand>
        <name>substrate</name>
    </ligand>
</feature>
<feature type="binding site" evidence="3 4">
    <location>
        <position position="129"/>
    </location>
    <ligand>
        <name>Zn(2+)</name>
        <dbReference type="ChEBI" id="CHEBI:29105"/>
    </ligand>
</feature>
<dbReference type="EC" id="2.3.1.286" evidence="3"/>
<dbReference type="PANTHER" id="PTHR11085:SF4">
    <property type="entry name" value="NAD-DEPENDENT PROTEIN DEACYLASE"/>
    <property type="match status" value="1"/>
</dbReference>
<feature type="binding site" evidence="3">
    <location>
        <position position="69"/>
    </location>
    <ligand>
        <name>substrate</name>
    </ligand>
</feature>
<feature type="binding site" evidence="3 4">
    <location>
        <position position="150"/>
    </location>
    <ligand>
        <name>Zn(2+)</name>
        <dbReference type="ChEBI" id="CHEBI:29105"/>
    </ligand>
</feature>
<dbReference type="CDD" id="cd01412">
    <property type="entry name" value="SIRT5_Af1_CobB"/>
    <property type="match status" value="1"/>
</dbReference>
<feature type="binding site" evidence="3">
    <location>
        <begin position="187"/>
        <end position="189"/>
    </location>
    <ligand>
        <name>NAD(+)</name>
        <dbReference type="ChEBI" id="CHEBI:57540"/>
    </ligand>
</feature>
<organism evidence="6 7">
    <name type="scientific">Leptospira idonii</name>
    <dbReference type="NCBI Taxonomy" id="1193500"/>
    <lineage>
        <taxon>Bacteria</taxon>
        <taxon>Pseudomonadati</taxon>
        <taxon>Spirochaetota</taxon>
        <taxon>Spirochaetia</taxon>
        <taxon>Leptospirales</taxon>
        <taxon>Leptospiraceae</taxon>
        <taxon>Leptospira</taxon>
    </lineage>
</organism>
<dbReference type="InterPro" id="IPR029035">
    <property type="entry name" value="DHS-like_NAD/FAD-binding_dom"/>
</dbReference>
<feature type="binding site" evidence="3 4">
    <location>
        <position position="132"/>
    </location>
    <ligand>
        <name>Zn(2+)</name>
        <dbReference type="ChEBI" id="CHEBI:29105"/>
    </ligand>
</feature>
<evidence type="ECO:0000256" key="3">
    <source>
        <dbReference type="HAMAP-Rule" id="MF_01121"/>
    </source>
</evidence>
<keyword evidence="3 4" id="KW-0479">Metal-binding</keyword>
<dbReference type="InterPro" id="IPR003000">
    <property type="entry name" value="Sirtuin"/>
</dbReference>
<reference evidence="6" key="1">
    <citation type="journal article" date="2019" name="PLoS Negl. Trop. Dis.">
        <title>Revisiting the worldwide diversity of Leptospira species in the environment.</title>
        <authorList>
            <person name="Vincent A.T."/>
            <person name="Schiettekatte O."/>
            <person name="Bourhy P."/>
            <person name="Veyrier F.J."/>
            <person name="Picardeau M."/>
        </authorList>
    </citation>
    <scope>NUCLEOTIDE SEQUENCE [LARGE SCALE GENOMIC DNA]</scope>
    <source>
        <strain evidence="6">201300427</strain>
    </source>
</reference>
<dbReference type="InterPro" id="IPR026590">
    <property type="entry name" value="Ssirtuin_cat_dom"/>
</dbReference>
<evidence type="ECO:0000256" key="4">
    <source>
        <dbReference type="PROSITE-ProRule" id="PRU00236"/>
    </source>
</evidence>
<dbReference type="RefSeq" id="WP_135760726.1">
    <property type="nucleotide sequence ID" value="NZ_RQHW01000042.1"/>
</dbReference>
<feature type="binding site" evidence="3">
    <location>
        <begin position="103"/>
        <end position="106"/>
    </location>
    <ligand>
        <name>NAD(+)</name>
        <dbReference type="ChEBI" id="CHEBI:57540"/>
    </ligand>
</feature>
<gene>
    <name evidence="3" type="primary">cobB</name>
    <name evidence="6" type="ORF">EHS15_11580</name>
</gene>
<dbReference type="GO" id="GO:0036055">
    <property type="term" value="F:protein-succinyllysine desuccinylase activity"/>
    <property type="evidence" value="ECO:0007669"/>
    <property type="project" value="UniProtKB-UniRule"/>
</dbReference>
<comment type="function">
    <text evidence="3">NAD-dependent lysine deacetylase and desuccinylase that specifically removes acetyl and succinyl groups on target proteins. Modulates the activities of several proteins which are inactive in their acylated form.</text>
</comment>
<feature type="binding site" evidence="3">
    <location>
        <position position="231"/>
    </location>
    <ligand>
        <name>NAD(+)</name>
        <dbReference type="ChEBI" id="CHEBI:57540"/>
    </ligand>
</feature>
<dbReference type="GO" id="GO:0017136">
    <property type="term" value="F:histone deacetylase activity, NAD-dependent"/>
    <property type="evidence" value="ECO:0007669"/>
    <property type="project" value="TreeGrafter"/>
</dbReference>
<dbReference type="GO" id="GO:0005737">
    <property type="term" value="C:cytoplasm"/>
    <property type="evidence" value="ECO:0007669"/>
    <property type="project" value="UniProtKB-SubCell"/>
</dbReference>
<comment type="catalytic activity">
    <reaction evidence="3">
        <text>N(6)-acetyl-L-lysyl-[protein] + NAD(+) + H2O = 2''-O-acetyl-ADP-D-ribose + nicotinamide + L-lysyl-[protein]</text>
        <dbReference type="Rhea" id="RHEA:43636"/>
        <dbReference type="Rhea" id="RHEA-COMP:9752"/>
        <dbReference type="Rhea" id="RHEA-COMP:10731"/>
        <dbReference type="ChEBI" id="CHEBI:15377"/>
        <dbReference type="ChEBI" id="CHEBI:17154"/>
        <dbReference type="ChEBI" id="CHEBI:29969"/>
        <dbReference type="ChEBI" id="CHEBI:57540"/>
        <dbReference type="ChEBI" id="CHEBI:61930"/>
        <dbReference type="ChEBI" id="CHEBI:83767"/>
        <dbReference type="EC" id="2.3.1.286"/>
    </reaction>
</comment>
<accession>A0A4R9LXJ8</accession>
<comment type="caution">
    <text evidence="6">The sequence shown here is derived from an EMBL/GenBank/DDBJ whole genome shotgun (WGS) entry which is preliminary data.</text>
</comment>
<dbReference type="PANTHER" id="PTHR11085">
    <property type="entry name" value="NAD-DEPENDENT PROTEIN DEACYLASE SIRTUIN-5, MITOCHONDRIAL-RELATED"/>
    <property type="match status" value="1"/>
</dbReference>
<evidence type="ECO:0000313" key="7">
    <source>
        <dbReference type="Proteomes" id="UP000298058"/>
    </source>
</evidence>
<sequence>MNIPSLPPAALEKIRSSKNITAITGAGISQESGIPTFRGAGGFWKNYKAEELATPEAFSKNPNLVWEWYDWRRDLCLKAEPNPGHLTLAKWESHATSFHLITQNVDGLHVRAGSKQLKQIHGNIFTTRCTKCEDLRPIETSGRDSFCRKCDSPLRPHILWFGEMYDTTLLQSCYEIASRSEVILIIGTSANVSVPASMAEEAIRRGALSIEINPETTSLSGSVDYCLQGKSGEILPKFFYDIYESK</sequence>
<keyword evidence="2 3" id="KW-0520">NAD</keyword>
<evidence type="ECO:0000259" key="5">
    <source>
        <dbReference type="PROSITE" id="PS50305"/>
    </source>
</evidence>
<dbReference type="GO" id="GO:0036054">
    <property type="term" value="F:protein-malonyllysine demalonylase activity"/>
    <property type="evidence" value="ECO:0007669"/>
    <property type="project" value="InterPro"/>
</dbReference>
<dbReference type="Proteomes" id="UP000298058">
    <property type="component" value="Unassembled WGS sequence"/>
</dbReference>
<feature type="active site" description="Proton acceptor" evidence="3 4">
    <location>
        <position position="121"/>
    </location>
</feature>
<dbReference type="InterPro" id="IPR027546">
    <property type="entry name" value="Sirtuin_class_III"/>
</dbReference>
<keyword evidence="7" id="KW-1185">Reference proteome</keyword>
<evidence type="ECO:0000256" key="2">
    <source>
        <dbReference type="ARBA" id="ARBA00023027"/>
    </source>
</evidence>
<dbReference type="GO" id="GO:0070403">
    <property type="term" value="F:NAD+ binding"/>
    <property type="evidence" value="ECO:0007669"/>
    <property type="project" value="UniProtKB-UniRule"/>
</dbReference>
<dbReference type="EMBL" id="RQHW01000042">
    <property type="protein sequence ID" value="TGN19043.1"/>
    <property type="molecule type" value="Genomic_DNA"/>
</dbReference>
<keyword evidence="1" id="KW-0808">Transferase</keyword>
<dbReference type="Pfam" id="PF02146">
    <property type="entry name" value="SIR2"/>
    <property type="match status" value="1"/>
</dbReference>
<dbReference type="NCBIfam" id="NF001753">
    <property type="entry name" value="PRK00481.1-3"/>
    <property type="match status" value="1"/>
</dbReference>
<feature type="binding site" evidence="3 4">
    <location>
        <position position="147"/>
    </location>
    <ligand>
        <name>Zn(2+)</name>
        <dbReference type="ChEBI" id="CHEBI:29105"/>
    </ligand>
</feature>
<dbReference type="OrthoDB" id="9800582at2"/>